<protein>
    <submittedName>
        <fullName evidence="1">Uncharacterized protein</fullName>
    </submittedName>
</protein>
<reference evidence="1" key="1">
    <citation type="submission" date="2022-06" db="EMBL/GenBank/DDBJ databases">
        <title>Complete genome sequences of two strains of the flax pathogen Septoria linicola.</title>
        <authorList>
            <person name="Lapalu N."/>
            <person name="Simon A."/>
            <person name="Demenou B."/>
            <person name="Paumier D."/>
            <person name="Guillot M.-P."/>
            <person name="Gout L."/>
            <person name="Valade R."/>
        </authorList>
    </citation>
    <scope>NUCLEOTIDE SEQUENCE</scope>
    <source>
        <strain evidence="1">SE15195</strain>
    </source>
</reference>
<dbReference type="EMBL" id="CP099420">
    <property type="protein sequence ID" value="USW51143.1"/>
    <property type="molecule type" value="Genomic_DNA"/>
</dbReference>
<accession>A0A9Q9AQA7</accession>
<dbReference type="AlphaFoldDB" id="A0A9Q9AQA7"/>
<sequence>MWTVLLAEQHKLFRGGIKDMVDCIQSMFRQLARTVDPNSLQSLKDLLVSSVDRIRNFHASRMQGI</sequence>
<keyword evidence="2" id="KW-1185">Reference proteome</keyword>
<evidence type="ECO:0000313" key="1">
    <source>
        <dbReference type="EMBL" id="USW51143.1"/>
    </source>
</evidence>
<proteinExistence type="predicted"/>
<name>A0A9Q9AQA7_9PEZI</name>
<organism evidence="1 2">
    <name type="scientific">Septoria linicola</name>
    <dbReference type="NCBI Taxonomy" id="215465"/>
    <lineage>
        <taxon>Eukaryota</taxon>
        <taxon>Fungi</taxon>
        <taxon>Dikarya</taxon>
        <taxon>Ascomycota</taxon>
        <taxon>Pezizomycotina</taxon>
        <taxon>Dothideomycetes</taxon>
        <taxon>Dothideomycetidae</taxon>
        <taxon>Mycosphaerellales</taxon>
        <taxon>Mycosphaerellaceae</taxon>
        <taxon>Septoria</taxon>
    </lineage>
</organism>
<gene>
    <name evidence="1" type="ORF">Slin15195_G044620</name>
</gene>
<evidence type="ECO:0000313" key="2">
    <source>
        <dbReference type="Proteomes" id="UP001056384"/>
    </source>
</evidence>
<dbReference type="Proteomes" id="UP001056384">
    <property type="component" value="Chromosome 3"/>
</dbReference>